<dbReference type="Gene3D" id="3.10.450.50">
    <property type="match status" value="1"/>
</dbReference>
<accession>A0ABS9TTD3</accession>
<dbReference type="RefSeq" id="WP_241042622.1">
    <property type="nucleotide sequence ID" value="NZ_BAAAJF010000012.1"/>
</dbReference>
<dbReference type="Proteomes" id="UP001299970">
    <property type="component" value="Unassembled WGS sequence"/>
</dbReference>
<dbReference type="InterPro" id="IPR032710">
    <property type="entry name" value="NTF2-like_dom_sf"/>
</dbReference>
<protein>
    <submittedName>
        <fullName evidence="1">Ester cyclase</fullName>
    </submittedName>
</protein>
<sequence length="130" mass="14691">MSGTDLRNFYERYIEALNAHEFDRMDEFVHDTITLQSEPGTRDDLVAQLRGITDAVPDFHWETQELAIDGDRLAARLINTGTPVKEWLGAAPSGASIKIVEFAIYTVRDGRFRHMSAMHDAEALQRQLTG</sequence>
<gene>
    <name evidence="1" type="ORF">MMF94_39535</name>
</gene>
<keyword evidence="2" id="KW-1185">Reference proteome</keyword>
<evidence type="ECO:0000313" key="2">
    <source>
        <dbReference type="Proteomes" id="UP001299970"/>
    </source>
</evidence>
<evidence type="ECO:0000313" key="1">
    <source>
        <dbReference type="EMBL" id="MCH6171815.1"/>
    </source>
</evidence>
<dbReference type="PANTHER" id="PTHR38436:SF1">
    <property type="entry name" value="ESTER CYCLASE"/>
    <property type="match status" value="1"/>
</dbReference>
<dbReference type="InterPro" id="IPR009959">
    <property type="entry name" value="Cyclase_SnoaL-like"/>
</dbReference>
<proteinExistence type="predicted"/>
<organism evidence="1 2">
    <name type="scientific">Pseudonocardia alaniniphila</name>
    <dbReference type="NCBI Taxonomy" id="75291"/>
    <lineage>
        <taxon>Bacteria</taxon>
        <taxon>Bacillati</taxon>
        <taxon>Actinomycetota</taxon>
        <taxon>Actinomycetes</taxon>
        <taxon>Pseudonocardiales</taxon>
        <taxon>Pseudonocardiaceae</taxon>
        <taxon>Pseudonocardia</taxon>
    </lineage>
</organism>
<dbReference type="SUPFAM" id="SSF54427">
    <property type="entry name" value="NTF2-like"/>
    <property type="match status" value="1"/>
</dbReference>
<dbReference type="EMBL" id="JAKXMK010000050">
    <property type="protein sequence ID" value="MCH6171815.1"/>
    <property type="molecule type" value="Genomic_DNA"/>
</dbReference>
<dbReference type="Pfam" id="PF07366">
    <property type="entry name" value="SnoaL"/>
    <property type="match status" value="1"/>
</dbReference>
<dbReference type="PANTHER" id="PTHR38436">
    <property type="entry name" value="POLYKETIDE CYCLASE SNOAL-LIKE DOMAIN"/>
    <property type="match status" value="1"/>
</dbReference>
<name>A0ABS9TTD3_9PSEU</name>
<reference evidence="1 2" key="1">
    <citation type="submission" date="2022-03" db="EMBL/GenBank/DDBJ databases">
        <title>Pseudonocardia alaer sp. nov., a novel actinomycete isolated from reed forest soil.</title>
        <authorList>
            <person name="Wang L."/>
        </authorList>
    </citation>
    <scope>NUCLEOTIDE SEQUENCE [LARGE SCALE GENOMIC DNA]</scope>
    <source>
        <strain evidence="1 2">Y-16303</strain>
    </source>
</reference>
<comment type="caution">
    <text evidence="1">The sequence shown here is derived from an EMBL/GenBank/DDBJ whole genome shotgun (WGS) entry which is preliminary data.</text>
</comment>